<organism evidence="3 4">
    <name type="scientific">Cupriavidus phytorum</name>
    <dbReference type="NCBI Taxonomy" id="3024399"/>
    <lineage>
        <taxon>Bacteria</taxon>
        <taxon>Pseudomonadati</taxon>
        <taxon>Pseudomonadota</taxon>
        <taxon>Betaproteobacteria</taxon>
        <taxon>Burkholderiales</taxon>
        <taxon>Burkholderiaceae</taxon>
        <taxon>Cupriavidus</taxon>
    </lineage>
</organism>
<gene>
    <name evidence="3" type="ORF">C7416_11090</name>
</gene>
<accession>A0A2W7PI91</accession>
<reference evidence="3" key="1">
    <citation type="submission" date="2018-06" db="EMBL/GenBank/DDBJ databases">
        <title>Genomic Encyclopedia of Type Strains, Phase IV (KMG-V): Genome sequencing to study the core and pangenomes of soil and plant-associated prokaryotes.</title>
        <authorList>
            <person name="Whitman W."/>
        </authorList>
    </citation>
    <scope>NUCLEOTIDE SEQUENCE [LARGE SCALE GENOMIC DNA]</scope>
    <source>
        <strain evidence="3">MLR2-44</strain>
    </source>
</reference>
<evidence type="ECO:0000313" key="4">
    <source>
        <dbReference type="Proteomes" id="UP000249638"/>
    </source>
</evidence>
<dbReference type="Proteomes" id="UP000249638">
    <property type="component" value="Unassembled WGS sequence"/>
</dbReference>
<dbReference type="Gene3D" id="2.40.30.160">
    <property type="match status" value="1"/>
</dbReference>
<dbReference type="InterPro" id="IPR045179">
    <property type="entry name" value="YgfZ/GcvT"/>
</dbReference>
<protein>
    <recommendedName>
        <fullName evidence="2">GCVT N-terminal domain-containing protein</fullName>
    </recommendedName>
</protein>
<keyword evidence="4" id="KW-1185">Reference proteome</keyword>
<evidence type="ECO:0000313" key="3">
    <source>
        <dbReference type="EMBL" id="PZX24169.1"/>
    </source>
</evidence>
<sequence length="411" mass="42469">MYLLSGPAVGATGASAHRGGPPAPAENLVAPYNNRQPGTDRKPWRRRLPRIRHHAPSVARFLPFPICLDDCLAMPALNPQAQQLAANLDALQAGGVVCTPAGLGLVRVAGDDAASFLHTQLTNAVDDLAPGTARLAGYCSPKGRLLATFLMWRDADGIVLQLSAEIQAAVQKRLSMFVLRAKARLSDITPAHAILGVAGAGAAGALAAAGLSAPAGAFDVATADGATVIRLPDGAGQPRWQLVLPAERADAVRAALSATLTGAAPALWDWLEVQSGLPRIVAATQEQFVPQMINFELVGGVNFRKGCYPGQEIVARSQYRGTLKRRMWLVRGEGEVPAPAAEIYRPEDPGQPCGMIVNAAPAPDGGWAGLAELKIDAAGSALRLGSAEGAAVATASLPYAVPLGEAAQAAG</sequence>
<comment type="caution">
    <text evidence="3">The sequence shown here is derived from an EMBL/GenBank/DDBJ whole genome shotgun (WGS) entry which is preliminary data.</text>
</comment>
<dbReference type="InterPro" id="IPR017703">
    <property type="entry name" value="YgfZ/GCV_T_CS"/>
</dbReference>
<proteinExistence type="predicted"/>
<feature type="region of interest" description="Disordered" evidence="1">
    <location>
        <begin position="11"/>
        <end position="48"/>
    </location>
</feature>
<dbReference type="Pfam" id="PF01571">
    <property type="entry name" value="GCV_T"/>
    <property type="match status" value="1"/>
</dbReference>
<dbReference type="SUPFAM" id="SSF103025">
    <property type="entry name" value="Folate-binding domain"/>
    <property type="match status" value="1"/>
</dbReference>
<dbReference type="AlphaFoldDB" id="A0A2W7PI91"/>
<name>A0A2W7PI91_9BURK</name>
<evidence type="ECO:0000256" key="1">
    <source>
        <dbReference type="SAM" id="MobiDB-lite"/>
    </source>
</evidence>
<feature type="domain" description="GCVT N-terminal" evidence="2">
    <location>
        <begin position="84"/>
        <end position="209"/>
    </location>
</feature>
<dbReference type="PANTHER" id="PTHR22602">
    <property type="entry name" value="TRANSFERASE CAF17, MITOCHONDRIAL-RELATED"/>
    <property type="match status" value="1"/>
</dbReference>
<dbReference type="Gene3D" id="3.30.70.1400">
    <property type="entry name" value="Aminomethyltransferase beta-barrel domains"/>
    <property type="match status" value="1"/>
</dbReference>
<dbReference type="Gene3D" id="3.30.70.1630">
    <property type="match status" value="1"/>
</dbReference>
<dbReference type="InterPro" id="IPR006222">
    <property type="entry name" value="GCVT_N"/>
</dbReference>
<dbReference type="PANTHER" id="PTHR22602:SF0">
    <property type="entry name" value="TRANSFERASE CAF17, MITOCHONDRIAL-RELATED"/>
    <property type="match status" value="1"/>
</dbReference>
<dbReference type="GO" id="GO:0016226">
    <property type="term" value="P:iron-sulfur cluster assembly"/>
    <property type="evidence" value="ECO:0007669"/>
    <property type="project" value="TreeGrafter"/>
</dbReference>
<dbReference type="NCBIfam" id="TIGR03317">
    <property type="entry name" value="ygfZ_signature"/>
    <property type="match status" value="1"/>
</dbReference>
<dbReference type="EMBL" id="QKZN01000010">
    <property type="protein sequence ID" value="PZX24169.1"/>
    <property type="molecule type" value="Genomic_DNA"/>
</dbReference>
<evidence type="ECO:0000259" key="2">
    <source>
        <dbReference type="Pfam" id="PF01571"/>
    </source>
</evidence>